<evidence type="ECO:0000313" key="1">
    <source>
        <dbReference type="EMBL" id="OBR03668.1"/>
    </source>
</evidence>
<evidence type="ECO:0000313" key="2">
    <source>
        <dbReference type="Proteomes" id="UP000092177"/>
    </source>
</evidence>
<keyword evidence="2" id="KW-1185">Reference proteome</keyword>
<dbReference type="KEGG" id="chig:CH63R_12795"/>
<reference evidence="2" key="1">
    <citation type="journal article" date="2017" name="BMC Genomics">
        <title>Gapless genome assembly of Colletotrichum higginsianum reveals chromosome structure and association of transposable elements with secondary metabolite gene clusters.</title>
        <authorList>
            <person name="Dallery J.-F."/>
            <person name="Lapalu N."/>
            <person name="Zampounis A."/>
            <person name="Pigne S."/>
            <person name="Luyten I."/>
            <person name="Amselem J."/>
            <person name="Wittenberg A.H.J."/>
            <person name="Zhou S."/>
            <person name="de Queiroz M.V."/>
            <person name="Robin G.P."/>
            <person name="Auger A."/>
            <person name="Hainaut M."/>
            <person name="Henrissat B."/>
            <person name="Kim K.-T."/>
            <person name="Lee Y.-H."/>
            <person name="Lespinet O."/>
            <person name="Schwartz D.C."/>
            <person name="Thon M.R."/>
            <person name="O'Connell R.J."/>
        </authorList>
    </citation>
    <scope>NUCLEOTIDE SEQUENCE [LARGE SCALE GENOMIC DNA]</scope>
    <source>
        <strain evidence="2">IMI 349063</strain>
    </source>
</reference>
<accession>A0A1B7XV99</accession>
<comment type="caution">
    <text evidence="1">The sequence shown here is derived from an EMBL/GenBank/DDBJ whole genome shotgun (WGS) entry which is preliminary data.</text>
</comment>
<proteinExistence type="predicted"/>
<gene>
    <name evidence="1" type="ORF">CH63R_12795</name>
</gene>
<sequence>MIVFCALDSWGSNARGKTPMTDLFFRVLLASDPGIWADHNVERRIGRPCTSHNLLAESHPPYAVDPLAAPVPNA</sequence>
<dbReference type="RefSeq" id="XP_018152186.1">
    <property type="nucleotide sequence ID" value="XM_018307769.1"/>
</dbReference>
<dbReference type="VEuPathDB" id="FungiDB:CH63R_12795"/>
<protein>
    <submittedName>
        <fullName evidence="1">Uncharacterized protein</fullName>
    </submittedName>
</protein>
<name>A0A1B7XV99_COLHI</name>
<dbReference type="Proteomes" id="UP000092177">
    <property type="component" value="Chromosome 9"/>
</dbReference>
<dbReference type="AlphaFoldDB" id="A0A1B7XV99"/>
<dbReference type="GeneID" id="28871876"/>
<dbReference type="EMBL" id="LTAN01000009">
    <property type="protein sequence ID" value="OBR03668.1"/>
    <property type="molecule type" value="Genomic_DNA"/>
</dbReference>
<organism evidence="1 2">
    <name type="scientific">Colletotrichum higginsianum (strain IMI 349063)</name>
    <name type="common">Crucifer anthracnose fungus</name>
    <dbReference type="NCBI Taxonomy" id="759273"/>
    <lineage>
        <taxon>Eukaryota</taxon>
        <taxon>Fungi</taxon>
        <taxon>Dikarya</taxon>
        <taxon>Ascomycota</taxon>
        <taxon>Pezizomycotina</taxon>
        <taxon>Sordariomycetes</taxon>
        <taxon>Hypocreomycetidae</taxon>
        <taxon>Glomerellales</taxon>
        <taxon>Glomerellaceae</taxon>
        <taxon>Colletotrichum</taxon>
        <taxon>Colletotrichum destructivum species complex</taxon>
    </lineage>
</organism>